<proteinExistence type="predicted"/>
<organism evidence="1 2">
    <name type="scientific">Exocentrus adspersus</name>
    <dbReference type="NCBI Taxonomy" id="1586481"/>
    <lineage>
        <taxon>Eukaryota</taxon>
        <taxon>Metazoa</taxon>
        <taxon>Ecdysozoa</taxon>
        <taxon>Arthropoda</taxon>
        <taxon>Hexapoda</taxon>
        <taxon>Insecta</taxon>
        <taxon>Pterygota</taxon>
        <taxon>Neoptera</taxon>
        <taxon>Endopterygota</taxon>
        <taxon>Coleoptera</taxon>
        <taxon>Polyphaga</taxon>
        <taxon>Cucujiformia</taxon>
        <taxon>Chrysomeloidea</taxon>
        <taxon>Cerambycidae</taxon>
        <taxon>Lamiinae</taxon>
        <taxon>Acanthocinini</taxon>
        <taxon>Exocentrus</taxon>
    </lineage>
</organism>
<gene>
    <name evidence="1" type="ORF">NQ315_013703</name>
</gene>
<dbReference type="AlphaFoldDB" id="A0AAV8W554"/>
<accession>A0AAV8W554</accession>
<evidence type="ECO:0000313" key="2">
    <source>
        <dbReference type="Proteomes" id="UP001159042"/>
    </source>
</evidence>
<dbReference type="Proteomes" id="UP001159042">
    <property type="component" value="Unassembled WGS sequence"/>
</dbReference>
<evidence type="ECO:0000313" key="1">
    <source>
        <dbReference type="EMBL" id="KAJ8921231.1"/>
    </source>
</evidence>
<sequence>MKIMSTPKILFKGGYLFKIKIHLWSEVRRCPKVFCQEEIDEAGLGSGIYGNSGEQEPKPILGISRGSINGGHRKWRADQLARLGFVRDPNQSSGS</sequence>
<protein>
    <submittedName>
        <fullName evidence="1">Uncharacterized protein</fullName>
    </submittedName>
</protein>
<dbReference type="EMBL" id="JANEYG010000011">
    <property type="protein sequence ID" value="KAJ8921231.1"/>
    <property type="molecule type" value="Genomic_DNA"/>
</dbReference>
<comment type="caution">
    <text evidence="1">The sequence shown here is derived from an EMBL/GenBank/DDBJ whole genome shotgun (WGS) entry which is preliminary data.</text>
</comment>
<keyword evidence="2" id="KW-1185">Reference proteome</keyword>
<name>A0AAV8W554_9CUCU</name>
<reference evidence="1 2" key="1">
    <citation type="journal article" date="2023" name="Insect Mol. Biol.">
        <title>Genome sequencing provides insights into the evolution of gene families encoding plant cell wall-degrading enzymes in longhorned beetles.</title>
        <authorList>
            <person name="Shin N.R."/>
            <person name="Okamura Y."/>
            <person name="Kirsch R."/>
            <person name="Pauchet Y."/>
        </authorList>
    </citation>
    <scope>NUCLEOTIDE SEQUENCE [LARGE SCALE GENOMIC DNA]</scope>
    <source>
        <strain evidence="1">EAD_L_NR</strain>
    </source>
</reference>